<comment type="pathway">
    <text evidence="3">Secondary metabolite biosynthesis.</text>
</comment>
<keyword evidence="10 13" id="KW-0408">Iron</keyword>
<keyword evidence="9 14" id="KW-0560">Oxidoreductase</keyword>
<comment type="cofactor">
    <cofactor evidence="1 13">
        <name>heme</name>
        <dbReference type="ChEBI" id="CHEBI:30413"/>
    </cofactor>
</comment>
<evidence type="ECO:0000256" key="6">
    <source>
        <dbReference type="ARBA" id="ARBA00022692"/>
    </source>
</evidence>
<keyword evidence="16" id="KW-1185">Reference proteome</keyword>
<dbReference type="EMBL" id="JANAWD010000138">
    <property type="protein sequence ID" value="KAJ3485910.1"/>
    <property type="molecule type" value="Genomic_DNA"/>
</dbReference>
<comment type="similarity">
    <text evidence="4 14">Belongs to the cytochrome P450 family.</text>
</comment>
<gene>
    <name evidence="15" type="ORF">NLI96_g4615</name>
</gene>
<dbReference type="InterPro" id="IPR002401">
    <property type="entry name" value="Cyt_P450_E_grp-I"/>
</dbReference>
<reference evidence="15" key="1">
    <citation type="submission" date="2022-07" db="EMBL/GenBank/DDBJ databases">
        <title>Genome Sequence of Physisporinus lineatus.</title>
        <authorList>
            <person name="Buettner E."/>
        </authorList>
    </citation>
    <scope>NUCLEOTIDE SEQUENCE</scope>
    <source>
        <strain evidence="15">VT162</strain>
    </source>
</reference>
<dbReference type="GO" id="GO:0016705">
    <property type="term" value="F:oxidoreductase activity, acting on paired donors, with incorporation or reduction of molecular oxygen"/>
    <property type="evidence" value="ECO:0007669"/>
    <property type="project" value="InterPro"/>
</dbReference>
<evidence type="ECO:0000256" key="1">
    <source>
        <dbReference type="ARBA" id="ARBA00001971"/>
    </source>
</evidence>
<keyword evidence="12" id="KW-0472">Membrane</keyword>
<keyword evidence="5 13" id="KW-0349">Heme</keyword>
<dbReference type="PRINTS" id="PR00385">
    <property type="entry name" value="P450"/>
</dbReference>
<name>A0AAD5YEL7_9APHY</name>
<dbReference type="GO" id="GO:0005506">
    <property type="term" value="F:iron ion binding"/>
    <property type="evidence" value="ECO:0007669"/>
    <property type="project" value="InterPro"/>
</dbReference>
<sequence length="448" mass="51449">MPLKNQHLVFYEWSKLYGDVIGLKGLGRSVVVLNSAEAARDLLEKRSSIYSDRPRFPMVELMGWMDSVIFLPYGKKFHESRKVLQHQLNRQDSAVFQESQLRQASVLVQRLMQSPENFEEHLQCFASSVVMEIAYGHQVSSDDDPYLRLAKRMNEMAAGLGSQGSNPVDFLPILKHLPAWFPGAWWIRYSQTQRPMYESMMRYGFDEVRKQMALGTANPSFLSRHLEHLVREGREDDEDSLKCLMASSWALYAVLALVLHPHVQRKAQEEIDRVVGSQRLPDFGDRDSLPYVQCVANEVMRWHPVAPLGIPHRVMEDDVYKGMFIPKGSTIIPNIRSMTLDPRVYREPHTFWPERFLPQPAGPGEPQPECAFGFGRRICPGRYLAEASLWIVVATLLSTFDIYPAKDEHGNDIIPCAEFNNALTSHPLPFECEFRVRSESKRRLDVTQ</sequence>
<evidence type="ECO:0000256" key="12">
    <source>
        <dbReference type="ARBA" id="ARBA00023136"/>
    </source>
</evidence>
<dbReference type="InterPro" id="IPR001128">
    <property type="entry name" value="Cyt_P450"/>
</dbReference>
<evidence type="ECO:0000256" key="5">
    <source>
        <dbReference type="ARBA" id="ARBA00022617"/>
    </source>
</evidence>
<dbReference type="Gene3D" id="1.10.630.10">
    <property type="entry name" value="Cytochrome P450"/>
    <property type="match status" value="1"/>
</dbReference>
<dbReference type="GO" id="GO:0004497">
    <property type="term" value="F:monooxygenase activity"/>
    <property type="evidence" value="ECO:0007669"/>
    <property type="project" value="UniProtKB-KW"/>
</dbReference>
<comment type="caution">
    <text evidence="15">The sequence shown here is derived from an EMBL/GenBank/DDBJ whole genome shotgun (WGS) entry which is preliminary data.</text>
</comment>
<accession>A0AAD5YEL7</accession>
<keyword evidence="8" id="KW-1133">Transmembrane helix</keyword>
<dbReference type="InterPro" id="IPR050364">
    <property type="entry name" value="Cytochrome_P450_fung"/>
</dbReference>
<keyword evidence="11 14" id="KW-0503">Monooxygenase</keyword>
<keyword evidence="7 13" id="KW-0479">Metal-binding</keyword>
<feature type="binding site" description="axial binding residue" evidence="13">
    <location>
        <position position="379"/>
    </location>
    <ligand>
        <name>heme</name>
        <dbReference type="ChEBI" id="CHEBI:30413"/>
    </ligand>
    <ligandPart>
        <name>Fe</name>
        <dbReference type="ChEBI" id="CHEBI:18248"/>
    </ligandPart>
</feature>
<evidence type="ECO:0008006" key="17">
    <source>
        <dbReference type="Google" id="ProtNLM"/>
    </source>
</evidence>
<evidence type="ECO:0000256" key="11">
    <source>
        <dbReference type="ARBA" id="ARBA00023033"/>
    </source>
</evidence>
<dbReference type="AlphaFoldDB" id="A0AAD5YEL7"/>
<evidence type="ECO:0000256" key="3">
    <source>
        <dbReference type="ARBA" id="ARBA00005179"/>
    </source>
</evidence>
<evidence type="ECO:0000256" key="7">
    <source>
        <dbReference type="ARBA" id="ARBA00022723"/>
    </source>
</evidence>
<evidence type="ECO:0000256" key="4">
    <source>
        <dbReference type="ARBA" id="ARBA00010617"/>
    </source>
</evidence>
<evidence type="ECO:0000256" key="14">
    <source>
        <dbReference type="RuleBase" id="RU000461"/>
    </source>
</evidence>
<comment type="subcellular location">
    <subcellularLocation>
        <location evidence="2">Membrane</location>
    </subcellularLocation>
</comment>
<evidence type="ECO:0000256" key="2">
    <source>
        <dbReference type="ARBA" id="ARBA00004370"/>
    </source>
</evidence>
<dbReference type="InterPro" id="IPR036396">
    <property type="entry name" value="Cyt_P450_sf"/>
</dbReference>
<dbReference type="PANTHER" id="PTHR46300:SF2">
    <property type="entry name" value="CYTOCHROME P450 MONOOXYGENASE ALNH-RELATED"/>
    <property type="match status" value="1"/>
</dbReference>
<dbReference type="SUPFAM" id="SSF48264">
    <property type="entry name" value="Cytochrome P450"/>
    <property type="match status" value="1"/>
</dbReference>
<evidence type="ECO:0000313" key="16">
    <source>
        <dbReference type="Proteomes" id="UP001212997"/>
    </source>
</evidence>
<dbReference type="PROSITE" id="PS00086">
    <property type="entry name" value="CYTOCHROME_P450"/>
    <property type="match status" value="1"/>
</dbReference>
<dbReference type="PRINTS" id="PR00463">
    <property type="entry name" value="EP450I"/>
</dbReference>
<dbReference type="InterPro" id="IPR017972">
    <property type="entry name" value="Cyt_P450_CS"/>
</dbReference>
<dbReference type="Pfam" id="PF00067">
    <property type="entry name" value="p450"/>
    <property type="match status" value="2"/>
</dbReference>
<protein>
    <recommendedName>
        <fullName evidence="17">Cytochrome P450</fullName>
    </recommendedName>
</protein>
<evidence type="ECO:0000256" key="10">
    <source>
        <dbReference type="ARBA" id="ARBA00023004"/>
    </source>
</evidence>
<organism evidence="15 16">
    <name type="scientific">Meripilus lineatus</name>
    <dbReference type="NCBI Taxonomy" id="2056292"/>
    <lineage>
        <taxon>Eukaryota</taxon>
        <taxon>Fungi</taxon>
        <taxon>Dikarya</taxon>
        <taxon>Basidiomycota</taxon>
        <taxon>Agaricomycotina</taxon>
        <taxon>Agaricomycetes</taxon>
        <taxon>Polyporales</taxon>
        <taxon>Meripilaceae</taxon>
        <taxon>Meripilus</taxon>
    </lineage>
</organism>
<dbReference type="GO" id="GO:0016020">
    <property type="term" value="C:membrane"/>
    <property type="evidence" value="ECO:0007669"/>
    <property type="project" value="UniProtKB-SubCell"/>
</dbReference>
<dbReference type="Proteomes" id="UP001212997">
    <property type="component" value="Unassembled WGS sequence"/>
</dbReference>
<dbReference type="PANTHER" id="PTHR46300">
    <property type="entry name" value="P450, PUTATIVE (EUROFUNG)-RELATED-RELATED"/>
    <property type="match status" value="1"/>
</dbReference>
<dbReference type="CDD" id="cd11065">
    <property type="entry name" value="CYP64-like"/>
    <property type="match status" value="1"/>
</dbReference>
<evidence type="ECO:0000256" key="8">
    <source>
        <dbReference type="ARBA" id="ARBA00022989"/>
    </source>
</evidence>
<proteinExistence type="inferred from homology"/>
<evidence type="ECO:0000256" key="13">
    <source>
        <dbReference type="PIRSR" id="PIRSR602401-1"/>
    </source>
</evidence>
<dbReference type="GO" id="GO:0020037">
    <property type="term" value="F:heme binding"/>
    <property type="evidence" value="ECO:0007669"/>
    <property type="project" value="InterPro"/>
</dbReference>
<keyword evidence="6" id="KW-0812">Transmembrane</keyword>
<evidence type="ECO:0000313" key="15">
    <source>
        <dbReference type="EMBL" id="KAJ3485910.1"/>
    </source>
</evidence>
<evidence type="ECO:0000256" key="9">
    <source>
        <dbReference type="ARBA" id="ARBA00023002"/>
    </source>
</evidence>